<keyword evidence="2" id="KW-1185">Reference proteome</keyword>
<accession>A0A7X1VNW2</accession>
<comment type="caution">
    <text evidence="1">The sequence shown here is derived from an EMBL/GenBank/DDBJ whole genome shotgun (WGS) entry which is preliminary data.</text>
</comment>
<protein>
    <submittedName>
        <fullName evidence="1">Uncharacterized protein</fullName>
    </submittedName>
</protein>
<gene>
    <name evidence="1" type="ORF">GFJ39_13730</name>
</gene>
<sequence>MSAALKSRAEVTNLRGILAIAEAPEEQPRQRPDAKELARAGALADAVIRELRATSGETENRA</sequence>
<dbReference type="RefSeq" id="WP_153431976.1">
    <property type="nucleotide sequence ID" value="NZ_WIPH01000073.1"/>
</dbReference>
<dbReference type="Proteomes" id="UP000432209">
    <property type="component" value="Unassembled WGS sequence"/>
</dbReference>
<dbReference type="AlphaFoldDB" id="A0A7X1VNW2"/>
<organism evidence="1 2">
    <name type="scientific">Gluconobacter aidae</name>
    <dbReference type="NCBI Taxonomy" id="2662454"/>
    <lineage>
        <taxon>Bacteria</taxon>
        <taxon>Pseudomonadati</taxon>
        <taxon>Pseudomonadota</taxon>
        <taxon>Alphaproteobacteria</taxon>
        <taxon>Acetobacterales</taxon>
        <taxon>Acetobacteraceae</taxon>
        <taxon>Gluconobacter</taxon>
    </lineage>
</organism>
<evidence type="ECO:0000313" key="2">
    <source>
        <dbReference type="Proteomes" id="UP000432209"/>
    </source>
</evidence>
<proteinExistence type="predicted"/>
<dbReference type="EMBL" id="WIPH01000073">
    <property type="protein sequence ID" value="MQS00214.1"/>
    <property type="molecule type" value="Genomic_DNA"/>
</dbReference>
<name>A0A7X1VNW2_9PROT</name>
<evidence type="ECO:0000313" key="1">
    <source>
        <dbReference type="EMBL" id="MQS00214.1"/>
    </source>
</evidence>
<reference evidence="1 2" key="1">
    <citation type="submission" date="2019-10" db="EMBL/GenBank/DDBJ databases">
        <title>Gluconobacter aidae sp. nov., a novel species of acetic acid bacteria isolated in Thailand.</title>
        <authorList>
            <person name="Yukphan P."/>
            <person name="Charoenyingcharoen P."/>
            <person name="Malimas S."/>
            <person name="Muramatsu Y."/>
            <person name="Nakagawa Y."/>
            <person name="Tanasupawat S."/>
            <person name="Yamada Y."/>
        </authorList>
    </citation>
    <scope>NUCLEOTIDE SEQUENCE [LARGE SCALE GENOMIC DNA]</scope>
    <source>
        <strain evidence="1 2">AC10</strain>
    </source>
</reference>